<comment type="caution">
    <text evidence="1">The sequence shown here is derived from an EMBL/GenBank/DDBJ whole genome shotgun (WGS) entry which is preliminary data.</text>
</comment>
<accession>A0ABN0J225</accession>
<evidence type="ECO:0000313" key="2">
    <source>
        <dbReference type="Proteomes" id="UP000012099"/>
    </source>
</evidence>
<reference evidence="1 2" key="1">
    <citation type="submission" date="2013-01" db="EMBL/GenBank/DDBJ databases">
        <authorList>
            <person name="Harkins D.M."/>
            <person name="Durkin A.S."/>
            <person name="Brinkac L.M."/>
            <person name="Haft D.H."/>
            <person name="Selengut J.D."/>
            <person name="Sanka R."/>
            <person name="DePew J."/>
            <person name="Purushe J."/>
            <person name="Whelen A.C."/>
            <person name="Vinetz J.M."/>
            <person name="Sutton G.G."/>
            <person name="Nierman W.C."/>
            <person name="Fouts D.E."/>
        </authorList>
    </citation>
    <scope>NUCLEOTIDE SEQUENCE [LARGE SCALE GENOMIC DNA]</scope>
    <source>
        <strain evidence="1 2">2007001578</strain>
    </source>
</reference>
<sequence length="79" mass="9817">MKFFKTVQTINKKPIRILNYKFSIYSLVFRAKQIHPELENRFVNRIKSNSLFFGKILFLKRNRWKFLFRIFESNRFLPL</sequence>
<organism evidence="1 2">
    <name type="scientific">Leptospira noguchii str. 2007001578</name>
    <dbReference type="NCBI Taxonomy" id="1049974"/>
    <lineage>
        <taxon>Bacteria</taxon>
        <taxon>Pseudomonadati</taxon>
        <taxon>Spirochaetota</taxon>
        <taxon>Spirochaetia</taxon>
        <taxon>Leptospirales</taxon>
        <taxon>Leptospiraceae</taxon>
        <taxon>Leptospira</taxon>
    </lineage>
</organism>
<evidence type="ECO:0000313" key="1">
    <source>
        <dbReference type="EMBL" id="EMN00953.1"/>
    </source>
</evidence>
<proteinExistence type="predicted"/>
<dbReference type="Proteomes" id="UP000012099">
    <property type="component" value="Unassembled WGS sequence"/>
</dbReference>
<name>A0ABN0J225_9LEPT</name>
<dbReference type="EMBL" id="AHMH02000069">
    <property type="protein sequence ID" value="EMN00953.1"/>
    <property type="molecule type" value="Genomic_DNA"/>
</dbReference>
<gene>
    <name evidence="1" type="ORF">LEP1GSC035_4953</name>
</gene>
<keyword evidence="2" id="KW-1185">Reference proteome</keyword>
<protein>
    <submittedName>
        <fullName evidence="1">Uncharacterized protein</fullName>
    </submittedName>
</protein>